<protein>
    <recommendedName>
        <fullName evidence="4">Transposase</fullName>
    </recommendedName>
</protein>
<feature type="region of interest" description="Disordered" evidence="1">
    <location>
        <begin position="59"/>
        <end position="84"/>
    </location>
</feature>
<dbReference type="AlphaFoldDB" id="A0A7X1NAB9"/>
<name>A0A7X1NAB9_9BURK</name>
<dbReference type="RefSeq" id="WP_152758671.1">
    <property type="nucleotide sequence ID" value="NZ_WHNP01000010.1"/>
</dbReference>
<evidence type="ECO:0000313" key="2">
    <source>
        <dbReference type="EMBL" id="MPW17901.1"/>
    </source>
</evidence>
<organism evidence="2 3">
    <name type="scientific">Paraburkholderia franconis</name>
    <dbReference type="NCBI Taxonomy" id="2654983"/>
    <lineage>
        <taxon>Bacteria</taxon>
        <taxon>Pseudomonadati</taxon>
        <taxon>Pseudomonadota</taxon>
        <taxon>Betaproteobacteria</taxon>
        <taxon>Burkholderiales</taxon>
        <taxon>Burkholderiaceae</taxon>
        <taxon>Paraburkholderia</taxon>
    </lineage>
</organism>
<gene>
    <name evidence="2" type="ORF">GCT13_13375</name>
</gene>
<dbReference type="EMBL" id="WHNP01000010">
    <property type="protein sequence ID" value="MPW17901.1"/>
    <property type="molecule type" value="Genomic_DNA"/>
</dbReference>
<sequence>MKVKGIEIPEAVQNAVVDLMKRRHTFTAFALATEIASHMACGPLDEVAYRGADRIVQRERKAGNIRPSDSTRSRSPYWKWVGQQ</sequence>
<evidence type="ECO:0000256" key="1">
    <source>
        <dbReference type="SAM" id="MobiDB-lite"/>
    </source>
</evidence>
<evidence type="ECO:0008006" key="4">
    <source>
        <dbReference type="Google" id="ProtNLM"/>
    </source>
</evidence>
<keyword evidence="3" id="KW-1185">Reference proteome</keyword>
<evidence type="ECO:0000313" key="3">
    <source>
        <dbReference type="Proteomes" id="UP000484381"/>
    </source>
</evidence>
<comment type="caution">
    <text evidence="2">The sequence shown here is derived from an EMBL/GenBank/DDBJ whole genome shotgun (WGS) entry which is preliminary data.</text>
</comment>
<proteinExistence type="predicted"/>
<dbReference type="Proteomes" id="UP000484381">
    <property type="component" value="Unassembled WGS sequence"/>
</dbReference>
<accession>A0A7X1NAB9</accession>
<reference evidence="2 3" key="1">
    <citation type="submission" date="2019-10" db="EMBL/GenBank/DDBJ databases">
        <title>Paraburkholderia sp. isolated from nodules of Mimosa pudica from Brazilian Atlantic Forest soils.</title>
        <authorList>
            <person name="Paulitsch F."/>
            <person name="Hungria M."/>
            <person name="Dall'Agnol R."/>
        </authorList>
    </citation>
    <scope>NUCLEOTIDE SEQUENCE [LARGE SCALE GENOMIC DNA]</scope>
    <source>
        <strain evidence="2 3">CNPSo 3157</strain>
    </source>
</reference>